<comment type="caution">
    <text evidence="1">The sequence shown here is derived from an EMBL/GenBank/DDBJ whole genome shotgun (WGS) entry which is preliminary data.</text>
</comment>
<dbReference type="EMBL" id="JASBWS010000002">
    <property type="protein sequence ID" value="KAJ9117226.1"/>
    <property type="molecule type" value="Genomic_DNA"/>
</dbReference>
<keyword evidence="2" id="KW-1185">Reference proteome</keyword>
<organism evidence="1 2">
    <name type="scientific">Naganishia adeliensis</name>
    <dbReference type="NCBI Taxonomy" id="92952"/>
    <lineage>
        <taxon>Eukaryota</taxon>
        <taxon>Fungi</taxon>
        <taxon>Dikarya</taxon>
        <taxon>Basidiomycota</taxon>
        <taxon>Agaricomycotina</taxon>
        <taxon>Tremellomycetes</taxon>
        <taxon>Filobasidiales</taxon>
        <taxon>Filobasidiaceae</taxon>
        <taxon>Naganishia</taxon>
    </lineage>
</organism>
<sequence>MLTGAIDVIVVRRKDNDGNEVYSCSPFHVRFGKLQVLRAGEKRVTLQLPDNFPEPHEAPFWMKVGEAGEAFFVVETDEEVPEELQTSPVISATEVSPAPVPSSPETNDAGQNRKSELSATQQPFGEGQGDISLDRSPEPLQAHEPDFLDLNDDMGLDKPPAHQHASLESTPRSAAKPLPNDSERRKLKINSILPVDKTASSASPSTILNVASSLLPSFLHTSTPEHSNTPTEEAPKQKAKPPIPPNPLESSHPTDELFRAQNIQDYVREHRPVRARTSSTSSIGRVNAVLDAMGYHANVPDAADNSHFTEEPDEEPHSAAVVCAQVLSENMSLGDSITVESENHLVQFAQDLLISAGTPASEIQAGKQDSKRAYEAAQPVTSKTVVVREIARRLNSLSLEPSSEPTSDNESDDGQVARQDNERLMPRREGFTRGQSEPPVIGSRQSVNPLTHTESPPSYIEQEQAGYTWEWGGFPTKTPGVAEQHFDFTTRDSSSLGATKKLDIKTPKMSKIIKEESARSNSTPVVAKGKDLPSAVKRPQLDGQHAHTEPVLPDQAHSRHTEGQHGHQGRLKNDEEDPYKFMLDTPSVCHTFELSMCAPDDDTDVEVTAAEFKDSRITFQQFVEDHSIVDNPDLVIKYGSSYLTWQNASPVLAALAVYRRSLLPPTSPRTTAIKTGSEAPASLQAKPSKGYAWSRWWRRGQSAGIPLDNPSVPPPASTAQTPERTNVEEPSAESQTNPPPYTEHADTKKYYAKTLRLTSDQLKSLQLKQGANKIIFSVSSSYSGVASCTARIFLWEEEDRVVISDIDGTITKSDALGHVFAAIGRDWTHLGVAKLYTDICNNGYKIMYLTSRAIGQADSTRDYLKGISQGSYQLPEGPVIMSPDRLFTSLHREVIMRKPEVFKMACLRDIQRLFGNGAKEAFYAGFGNRITDAMSYRSVNVPSSRIFTIDSGGEVKMELLELAGYKSSYIHMTDLVDQMFPPVNRKYQPEFTDFNYWRPAIPDVPLPDLTPVSPALSATSDSSRLGLLRNMASGIARRASRQTITSEGSKDAQSQTSRPTSPLVGPSIVAGDGDFDYVSDREDVLHDQTSSGRASMPGSLPGSFDDRADYLNEEFFDQRYQDDHNDKQRRRQDNEVDLNSDGGYDYDDHAGQSEDDVYPEMFDDDLLATGEMSKVPF</sequence>
<protein>
    <submittedName>
        <fullName evidence="1">Uncharacterized protein</fullName>
    </submittedName>
</protein>
<name>A0ACC2X1E5_9TREE</name>
<accession>A0ACC2X1E5</accession>
<dbReference type="Proteomes" id="UP001230649">
    <property type="component" value="Unassembled WGS sequence"/>
</dbReference>
<gene>
    <name evidence="1" type="ORF">QFC20_000370</name>
</gene>
<proteinExistence type="predicted"/>
<evidence type="ECO:0000313" key="2">
    <source>
        <dbReference type="Proteomes" id="UP001230649"/>
    </source>
</evidence>
<evidence type="ECO:0000313" key="1">
    <source>
        <dbReference type="EMBL" id="KAJ9117226.1"/>
    </source>
</evidence>
<reference evidence="1" key="1">
    <citation type="submission" date="2023-04" db="EMBL/GenBank/DDBJ databases">
        <title>Draft Genome sequencing of Naganishia species isolated from polar environments using Oxford Nanopore Technology.</title>
        <authorList>
            <person name="Leo P."/>
            <person name="Venkateswaran K."/>
        </authorList>
    </citation>
    <scope>NUCLEOTIDE SEQUENCE</scope>
    <source>
        <strain evidence="1">MNA-CCFEE 5262</strain>
    </source>
</reference>